<sequence>MSSSPASCNRPLQRHPNVEKRVSLGSASKPGAVSMSSYSSSSVTSETPGSPSRGTSTSTSPTEESFSGITDKSVPGSQQHSIINSTPVSTKRHGIFLSPSSQLSSSRVNPTKSVGTTLYDPGPVSPLQSPTRSKAYNNGDFLHHLSPRSAGDLPVTPVRRRTAKELIDHFEQSGGSAPRTAPAMKLSATAPTGSTPRTPLSEARLNGPLPALPIKEPSTQYWQQPSSPSRSPIRSLMNMVGLGKKGKHSEGDAGWKGRRKRSVSPTPIPRRTRALLAEDDEAPVPPRSFESEAGYRLSSYRSNEDRRDAVTMKTVSDDHETPVRDMPVVLRERPEDEENPVLRTGPLLYLINGTPEAWCNTQAILQTPYLTLSDPQPTPTPQEESHSSSAFRSFGLRYCAVESMPCMILNGLVASPLGLCASSPLTVGPRDIALYVFEISFPESSPGIKGKKERFATTSAWDRGKDAICAANVPPKANQESVLTSGVQSLVDDGGHADDSDVDLCTRRLQPPLRVVNVSKLSAFYDIDTIGSTKGYRSFFNHDTLDNCTASYLQCQLPPSFSSSPKALSVQRFSSTGRKGRMS</sequence>
<name>A0A0C3Q722_9AGAM</name>
<dbReference type="OrthoDB" id="2261329at2759"/>
<dbReference type="AlphaFoldDB" id="A0A0C3Q722"/>
<proteinExistence type="predicted"/>
<feature type="compositionally biased region" description="Polar residues" evidence="1">
    <location>
        <begin position="562"/>
        <end position="577"/>
    </location>
</feature>
<gene>
    <name evidence="2" type="ORF">M407DRAFT_25316</name>
</gene>
<feature type="region of interest" description="Disordered" evidence="1">
    <location>
        <begin position="171"/>
        <end position="208"/>
    </location>
</feature>
<feature type="compositionally biased region" description="Polar residues" evidence="1">
    <location>
        <begin position="126"/>
        <end position="136"/>
    </location>
</feature>
<dbReference type="EMBL" id="KN823044">
    <property type="protein sequence ID" value="KIO25305.1"/>
    <property type="molecule type" value="Genomic_DNA"/>
</dbReference>
<accession>A0A0C3Q722</accession>
<feature type="compositionally biased region" description="Polar residues" evidence="1">
    <location>
        <begin position="107"/>
        <end position="116"/>
    </location>
</feature>
<feature type="region of interest" description="Disordered" evidence="1">
    <location>
        <begin position="244"/>
        <end position="321"/>
    </location>
</feature>
<organism evidence="2 3">
    <name type="scientific">Tulasnella calospora MUT 4182</name>
    <dbReference type="NCBI Taxonomy" id="1051891"/>
    <lineage>
        <taxon>Eukaryota</taxon>
        <taxon>Fungi</taxon>
        <taxon>Dikarya</taxon>
        <taxon>Basidiomycota</taxon>
        <taxon>Agaricomycotina</taxon>
        <taxon>Agaricomycetes</taxon>
        <taxon>Cantharellales</taxon>
        <taxon>Tulasnellaceae</taxon>
        <taxon>Tulasnella</taxon>
    </lineage>
</organism>
<reference evidence="2 3" key="1">
    <citation type="submission" date="2014-04" db="EMBL/GenBank/DDBJ databases">
        <authorList>
            <consortium name="DOE Joint Genome Institute"/>
            <person name="Kuo A."/>
            <person name="Girlanda M."/>
            <person name="Perotto S."/>
            <person name="Kohler A."/>
            <person name="Nagy L.G."/>
            <person name="Floudas D."/>
            <person name="Copeland A."/>
            <person name="Barry K.W."/>
            <person name="Cichocki N."/>
            <person name="Veneault-Fourrey C."/>
            <person name="LaButti K."/>
            <person name="Lindquist E.A."/>
            <person name="Lipzen A."/>
            <person name="Lundell T."/>
            <person name="Morin E."/>
            <person name="Murat C."/>
            <person name="Sun H."/>
            <person name="Tunlid A."/>
            <person name="Henrissat B."/>
            <person name="Grigoriev I.V."/>
            <person name="Hibbett D.S."/>
            <person name="Martin F."/>
            <person name="Nordberg H.P."/>
            <person name="Cantor M.N."/>
            <person name="Hua S.X."/>
        </authorList>
    </citation>
    <scope>NUCLEOTIDE SEQUENCE [LARGE SCALE GENOMIC DNA]</scope>
    <source>
        <strain evidence="2 3">MUT 4182</strain>
    </source>
</reference>
<dbReference type="Proteomes" id="UP000054248">
    <property type="component" value="Unassembled WGS sequence"/>
</dbReference>
<dbReference type="HOGENOM" id="CLU_467842_0_0_1"/>
<protein>
    <submittedName>
        <fullName evidence="2">Uncharacterized protein</fullName>
    </submittedName>
</protein>
<evidence type="ECO:0000256" key="1">
    <source>
        <dbReference type="SAM" id="MobiDB-lite"/>
    </source>
</evidence>
<reference evidence="3" key="2">
    <citation type="submission" date="2015-01" db="EMBL/GenBank/DDBJ databases">
        <title>Evolutionary Origins and Diversification of the Mycorrhizal Mutualists.</title>
        <authorList>
            <consortium name="DOE Joint Genome Institute"/>
            <consortium name="Mycorrhizal Genomics Consortium"/>
            <person name="Kohler A."/>
            <person name="Kuo A."/>
            <person name="Nagy L.G."/>
            <person name="Floudas D."/>
            <person name="Copeland A."/>
            <person name="Barry K.W."/>
            <person name="Cichocki N."/>
            <person name="Veneault-Fourrey C."/>
            <person name="LaButti K."/>
            <person name="Lindquist E.A."/>
            <person name="Lipzen A."/>
            <person name="Lundell T."/>
            <person name="Morin E."/>
            <person name="Murat C."/>
            <person name="Riley R."/>
            <person name="Ohm R."/>
            <person name="Sun H."/>
            <person name="Tunlid A."/>
            <person name="Henrissat B."/>
            <person name="Grigoriev I.V."/>
            <person name="Hibbett D.S."/>
            <person name="Martin F."/>
        </authorList>
    </citation>
    <scope>NUCLEOTIDE SEQUENCE [LARGE SCALE GENOMIC DNA]</scope>
    <source>
        <strain evidence="3">MUT 4182</strain>
    </source>
</reference>
<feature type="compositionally biased region" description="Low complexity" evidence="1">
    <location>
        <begin position="33"/>
        <end position="68"/>
    </location>
</feature>
<feature type="compositionally biased region" description="Low complexity" evidence="1">
    <location>
        <begin position="97"/>
        <end position="106"/>
    </location>
</feature>
<feature type="region of interest" description="Disordered" evidence="1">
    <location>
        <begin position="1"/>
        <end position="154"/>
    </location>
</feature>
<keyword evidence="3" id="KW-1185">Reference proteome</keyword>
<evidence type="ECO:0000313" key="3">
    <source>
        <dbReference type="Proteomes" id="UP000054248"/>
    </source>
</evidence>
<feature type="compositionally biased region" description="Polar residues" evidence="1">
    <location>
        <begin position="189"/>
        <end position="198"/>
    </location>
</feature>
<evidence type="ECO:0000313" key="2">
    <source>
        <dbReference type="EMBL" id="KIO25305.1"/>
    </source>
</evidence>
<feature type="region of interest" description="Disordered" evidence="1">
    <location>
        <begin position="562"/>
        <end position="583"/>
    </location>
</feature>
<feature type="compositionally biased region" description="Basic and acidic residues" evidence="1">
    <location>
        <begin position="302"/>
        <end position="321"/>
    </location>
</feature>
<feature type="compositionally biased region" description="Polar residues" evidence="1">
    <location>
        <begin position="75"/>
        <end position="89"/>
    </location>
</feature>